<feature type="region of interest" description="Disordered" evidence="1">
    <location>
        <begin position="1"/>
        <end position="24"/>
    </location>
</feature>
<feature type="compositionally biased region" description="Polar residues" evidence="1">
    <location>
        <begin position="14"/>
        <end position="24"/>
    </location>
</feature>
<proteinExistence type="predicted"/>
<evidence type="ECO:0000256" key="1">
    <source>
        <dbReference type="SAM" id="MobiDB-lite"/>
    </source>
</evidence>
<sequence length="24" mass="2736">MPMPHSRLLLPIHSLTTQNNPSNH</sequence>
<name>A0A2P2Q9Z5_RHIMU</name>
<reference evidence="2" key="1">
    <citation type="submission" date="2018-02" db="EMBL/GenBank/DDBJ databases">
        <title>Rhizophora mucronata_Transcriptome.</title>
        <authorList>
            <person name="Meera S.P."/>
            <person name="Sreeshan A."/>
            <person name="Augustine A."/>
        </authorList>
    </citation>
    <scope>NUCLEOTIDE SEQUENCE</scope>
    <source>
        <tissue evidence="2">Leaf</tissue>
    </source>
</reference>
<dbReference type="EMBL" id="GGEC01083280">
    <property type="protein sequence ID" value="MBX63764.1"/>
    <property type="molecule type" value="Transcribed_RNA"/>
</dbReference>
<organism evidence="2">
    <name type="scientific">Rhizophora mucronata</name>
    <name type="common">Asiatic mangrove</name>
    <dbReference type="NCBI Taxonomy" id="61149"/>
    <lineage>
        <taxon>Eukaryota</taxon>
        <taxon>Viridiplantae</taxon>
        <taxon>Streptophyta</taxon>
        <taxon>Embryophyta</taxon>
        <taxon>Tracheophyta</taxon>
        <taxon>Spermatophyta</taxon>
        <taxon>Magnoliopsida</taxon>
        <taxon>eudicotyledons</taxon>
        <taxon>Gunneridae</taxon>
        <taxon>Pentapetalae</taxon>
        <taxon>rosids</taxon>
        <taxon>fabids</taxon>
        <taxon>Malpighiales</taxon>
        <taxon>Rhizophoraceae</taxon>
        <taxon>Rhizophora</taxon>
    </lineage>
</organism>
<evidence type="ECO:0000313" key="2">
    <source>
        <dbReference type="EMBL" id="MBX63764.1"/>
    </source>
</evidence>
<dbReference type="AlphaFoldDB" id="A0A2P2Q9Z5"/>
<protein>
    <submittedName>
        <fullName evidence="2">Uncharacterized protein MANES_14G073700</fullName>
    </submittedName>
</protein>
<accession>A0A2P2Q9Z5</accession>